<proteinExistence type="predicted"/>
<accession>A0A5E4M5R6</accession>
<dbReference type="EMBL" id="CABPRJ010000010">
    <property type="protein sequence ID" value="VVC25224.1"/>
    <property type="molecule type" value="Genomic_DNA"/>
</dbReference>
<keyword evidence="2" id="KW-1185">Reference proteome</keyword>
<dbReference type="AlphaFoldDB" id="A0A5E4M5R6"/>
<reference evidence="1 2" key="1">
    <citation type="submission" date="2019-08" db="EMBL/GenBank/DDBJ databases">
        <authorList>
            <person name="Alioto T."/>
            <person name="Alioto T."/>
            <person name="Gomez Garrido J."/>
        </authorList>
    </citation>
    <scope>NUCLEOTIDE SEQUENCE [LARGE SCALE GENOMIC DNA]</scope>
</reference>
<protein>
    <submittedName>
        <fullName evidence="1">Uncharacterized protein</fullName>
    </submittedName>
</protein>
<sequence length="104" mass="12421">MKIATDNLNETDFKILMNQLWQNKIYEAELSYKEELKYSMDEETSADIIRKWKLELQMVGSTAVKEMYDIKKKEDERGEKNPTKIYEDRLKIAFDDFISKVTIN</sequence>
<name>A0A5E4M5R6_9HEMI</name>
<evidence type="ECO:0000313" key="1">
    <source>
        <dbReference type="EMBL" id="VVC25224.1"/>
    </source>
</evidence>
<organism evidence="1 2">
    <name type="scientific">Cinara cedri</name>
    <dbReference type="NCBI Taxonomy" id="506608"/>
    <lineage>
        <taxon>Eukaryota</taxon>
        <taxon>Metazoa</taxon>
        <taxon>Ecdysozoa</taxon>
        <taxon>Arthropoda</taxon>
        <taxon>Hexapoda</taxon>
        <taxon>Insecta</taxon>
        <taxon>Pterygota</taxon>
        <taxon>Neoptera</taxon>
        <taxon>Paraneoptera</taxon>
        <taxon>Hemiptera</taxon>
        <taxon>Sternorrhyncha</taxon>
        <taxon>Aphidomorpha</taxon>
        <taxon>Aphidoidea</taxon>
        <taxon>Aphididae</taxon>
        <taxon>Lachninae</taxon>
        <taxon>Cinara</taxon>
    </lineage>
</organism>
<gene>
    <name evidence="1" type="ORF">CINCED_3A002766</name>
</gene>
<dbReference type="Proteomes" id="UP000325440">
    <property type="component" value="Unassembled WGS sequence"/>
</dbReference>
<evidence type="ECO:0000313" key="2">
    <source>
        <dbReference type="Proteomes" id="UP000325440"/>
    </source>
</evidence>